<evidence type="ECO:0000256" key="1">
    <source>
        <dbReference type="ARBA" id="ARBA00004418"/>
    </source>
</evidence>
<dbReference type="Gene3D" id="3.40.190.10">
    <property type="entry name" value="Periplasmic binding protein-like II"/>
    <property type="match status" value="2"/>
</dbReference>
<reference evidence="5 6" key="1">
    <citation type="submission" date="2024-04" db="EMBL/GenBank/DDBJ databases">
        <title>Novel species of the genus Ideonella isolated from streams.</title>
        <authorList>
            <person name="Lu H."/>
        </authorList>
    </citation>
    <scope>NUCLEOTIDE SEQUENCE [LARGE SCALE GENOMIC DNA]</scope>
    <source>
        <strain evidence="5 6">BYS139W</strain>
    </source>
</reference>
<sequence>MNDLTRFTRRQALHGAAAVITAATGAALAGAPRLVHAAGERALLRAGDQKGGLRALLETAGALDGLDYDIAWTEFPAAAPLAEALNAEAVDLGPIGDAPLIFAQAQGVRIKAYGVNRSDPYGTAVLVRADSPIRQPADLRGRSVATNRGSIGHHVTLRTLAAAGLKPDDIDFRFLAPPDAKLALVAGSVDAWATWEPYTAVAETIDRLRVLRDGRGLSSGLSYLAATDRALRDKRPQLADFRARVQRAQAWSNQHIDRYAATLSRIVGIPEPAARLAYSRRRTTWIALDRSIVDEQQRTADFYLASGLLPKRLEVAGGFITV</sequence>
<dbReference type="InterPro" id="IPR010067">
    <property type="entry name" value="ABC_SsuA_sub-bd"/>
</dbReference>
<dbReference type="Proteomes" id="UP001368500">
    <property type="component" value="Unassembled WGS sequence"/>
</dbReference>
<evidence type="ECO:0000313" key="6">
    <source>
        <dbReference type="Proteomes" id="UP001368500"/>
    </source>
</evidence>
<protein>
    <submittedName>
        <fullName evidence="5">ABC transporter substrate-binding protein</fullName>
    </submittedName>
</protein>
<dbReference type="PANTHER" id="PTHR30024">
    <property type="entry name" value="ALIPHATIC SULFONATES-BINDING PROTEIN-RELATED"/>
    <property type="match status" value="1"/>
</dbReference>
<name>A0ABU9BA95_9BURK</name>
<dbReference type="InterPro" id="IPR015168">
    <property type="entry name" value="SsuA/THI5"/>
</dbReference>
<gene>
    <name evidence="5" type="ORF">AACH11_12750</name>
</gene>
<proteinExistence type="predicted"/>
<comment type="subcellular location">
    <subcellularLocation>
        <location evidence="1">Periplasm</location>
    </subcellularLocation>
</comment>
<dbReference type="PROSITE" id="PS51318">
    <property type="entry name" value="TAT"/>
    <property type="match status" value="1"/>
</dbReference>
<comment type="caution">
    <text evidence="5">The sequence shown here is derived from an EMBL/GenBank/DDBJ whole genome shotgun (WGS) entry which is preliminary data.</text>
</comment>
<keyword evidence="6" id="KW-1185">Reference proteome</keyword>
<evidence type="ECO:0000313" key="5">
    <source>
        <dbReference type="EMBL" id="MEK8026832.1"/>
    </source>
</evidence>
<dbReference type="Pfam" id="PF09084">
    <property type="entry name" value="NMT1"/>
    <property type="match status" value="1"/>
</dbReference>
<dbReference type="RefSeq" id="WP_341374617.1">
    <property type="nucleotide sequence ID" value="NZ_JBBUTF010000011.1"/>
</dbReference>
<dbReference type="NCBIfam" id="TIGR01728">
    <property type="entry name" value="SsuA_fam"/>
    <property type="match status" value="1"/>
</dbReference>
<dbReference type="EMBL" id="JBBUTF010000011">
    <property type="protein sequence ID" value="MEK8026832.1"/>
    <property type="molecule type" value="Genomic_DNA"/>
</dbReference>
<dbReference type="CDD" id="cd13558">
    <property type="entry name" value="PBP2_SsuA_like_2"/>
    <property type="match status" value="1"/>
</dbReference>
<evidence type="ECO:0000256" key="3">
    <source>
        <dbReference type="ARBA" id="ARBA00022729"/>
    </source>
</evidence>
<organism evidence="5 6">
    <name type="scientific">Pseudaquabacterium rugosum</name>
    <dbReference type="NCBI Taxonomy" id="2984194"/>
    <lineage>
        <taxon>Bacteria</taxon>
        <taxon>Pseudomonadati</taxon>
        <taxon>Pseudomonadota</taxon>
        <taxon>Betaproteobacteria</taxon>
        <taxon>Burkholderiales</taxon>
        <taxon>Sphaerotilaceae</taxon>
        <taxon>Pseudaquabacterium</taxon>
    </lineage>
</organism>
<evidence type="ECO:0000256" key="2">
    <source>
        <dbReference type="ARBA" id="ARBA00022448"/>
    </source>
</evidence>
<dbReference type="SUPFAM" id="SSF53850">
    <property type="entry name" value="Periplasmic binding protein-like II"/>
    <property type="match status" value="1"/>
</dbReference>
<feature type="domain" description="SsuA/THI5-like" evidence="4">
    <location>
        <begin position="82"/>
        <end position="251"/>
    </location>
</feature>
<accession>A0ABU9BA95</accession>
<keyword evidence="3" id="KW-0732">Signal</keyword>
<dbReference type="InterPro" id="IPR006311">
    <property type="entry name" value="TAT_signal"/>
</dbReference>
<dbReference type="PANTHER" id="PTHR30024:SF48">
    <property type="entry name" value="ABC TRANSPORTER SUBSTRATE-BINDING PROTEIN"/>
    <property type="match status" value="1"/>
</dbReference>
<evidence type="ECO:0000259" key="4">
    <source>
        <dbReference type="Pfam" id="PF09084"/>
    </source>
</evidence>
<keyword evidence="2" id="KW-0813">Transport</keyword>